<protein>
    <recommendedName>
        <fullName evidence="1">Reverse transcriptase domain-containing protein</fullName>
    </recommendedName>
</protein>
<dbReference type="PROSITE" id="PS50878">
    <property type="entry name" value="RT_POL"/>
    <property type="match status" value="1"/>
</dbReference>
<dbReference type="InterPro" id="IPR032675">
    <property type="entry name" value="LRR_dom_sf"/>
</dbReference>
<proteinExistence type="predicted"/>
<dbReference type="EnsemblMetazoa" id="XM_029490016.1">
    <property type="protein sequence ID" value="XP_029345876.1"/>
    <property type="gene ID" value="LOC103307731"/>
</dbReference>
<feature type="domain" description="Reverse transcriptase" evidence="1">
    <location>
        <begin position="1"/>
        <end position="86"/>
    </location>
</feature>
<dbReference type="GeneID" id="103307731"/>
<reference evidence="2" key="2">
    <citation type="submission" date="2022-06" db="UniProtKB">
        <authorList>
            <consortium name="EnsemblMetazoa"/>
        </authorList>
    </citation>
    <scope>IDENTIFICATION</scope>
</reference>
<organism evidence="2 3">
    <name type="scientific">Acyrthosiphon pisum</name>
    <name type="common">Pea aphid</name>
    <dbReference type="NCBI Taxonomy" id="7029"/>
    <lineage>
        <taxon>Eukaryota</taxon>
        <taxon>Metazoa</taxon>
        <taxon>Ecdysozoa</taxon>
        <taxon>Arthropoda</taxon>
        <taxon>Hexapoda</taxon>
        <taxon>Insecta</taxon>
        <taxon>Pterygota</taxon>
        <taxon>Neoptera</taxon>
        <taxon>Paraneoptera</taxon>
        <taxon>Hemiptera</taxon>
        <taxon>Sternorrhyncha</taxon>
        <taxon>Aphidomorpha</taxon>
        <taxon>Aphidoidea</taxon>
        <taxon>Aphididae</taxon>
        <taxon>Macrosiphini</taxon>
        <taxon>Acyrthosiphon</taxon>
    </lineage>
</organism>
<dbReference type="SUPFAM" id="SSF52047">
    <property type="entry name" value="RNI-like"/>
    <property type="match status" value="1"/>
</dbReference>
<dbReference type="RefSeq" id="XP_029345876.1">
    <property type="nucleotide sequence ID" value="XM_029490016.1"/>
</dbReference>
<dbReference type="Proteomes" id="UP000007819">
    <property type="component" value="Chromosome A2"/>
</dbReference>
<keyword evidence="3" id="KW-1185">Reference proteome</keyword>
<evidence type="ECO:0000259" key="1">
    <source>
        <dbReference type="PROSITE" id="PS50878"/>
    </source>
</evidence>
<reference evidence="3" key="1">
    <citation type="submission" date="2010-06" db="EMBL/GenBank/DDBJ databases">
        <authorList>
            <person name="Jiang H."/>
            <person name="Abraham K."/>
            <person name="Ali S."/>
            <person name="Alsbrooks S.L."/>
            <person name="Anim B.N."/>
            <person name="Anosike U.S."/>
            <person name="Attaway T."/>
            <person name="Bandaranaike D.P."/>
            <person name="Battles P.K."/>
            <person name="Bell S.N."/>
            <person name="Bell A.V."/>
            <person name="Beltran B."/>
            <person name="Bickham C."/>
            <person name="Bustamante Y."/>
            <person name="Caleb T."/>
            <person name="Canada A."/>
            <person name="Cardenas V."/>
            <person name="Carter K."/>
            <person name="Chacko J."/>
            <person name="Chandrabose M.N."/>
            <person name="Chavez D."/>
            <person name="Chavez A."/>
            <person name="Chen L."/>
            <person name="Chu H.-S."/>
            <person name="Claassen K.J."/>
            <person name="Cockrell R."/>
            <person name="Collins M."/>
            <person name="Cooper J.A."/>
            <person name="Cree A."/>
            <person name="Curry S.M."/>
            <person name="Da Y."/>
            <person name="Dao M.D."/>
            <person name="Das B."/>
            <person name="Davila M.-L."/>
            <person name="Davy-Carroll L."/>
            <person name="Denson S."/>
            <person name="Dinh H."/>
            <person name="Ebong V.E."/>
            <person name="Edwards J.R."/>
            <person name="Egan A."/>
            <person name="El-Daye J."/>
            <person name="Escobedo L."/>
            <person name="Fernandez S."/>
            <person name="Fernando P.R."/>
            <person name="Flagg N."/>
            <person name="Forbes L.D."/>
            <person name="Fowler R.G."/>
            <person name="Fu Q."/>
            <person name="Gabisi R.A."/>
            <person name="Ganer J."/>
            <person name="Garbino Pronczuk A."/>
            <person name="Garcia R.M."/>
            <person name="Garner T."/>
            <person name="Garrett T.E."/>
            <person name="Gonzalez D.A."/>
            <person name="Hamid H."/>
            <person name="Hawkins E.S."/>
            <person name="Hirani K."/>
            <person name="Hogues M.E."/>
            <person name="Hollins B."/>
            <person name="Hsiao C.-H."/>
            <person name="Jabil R."/>
            <person name="James M.L."/>
            <person name="Jhangiani S.N."/>
            <person name="Johnson B."/>
            <person name="Johnson Q."/>
            <person name="Joshi V."/>
            <person name="Kalu J.B."/>
            <person name="Kam C."/>
            <person name="Kashfia A."/>
            <person name="Keebler J."/>
            <person name="Kisamo H."/>
            <person name="Kovar C.L."/>
            <person name="Lago L.A."/>
            <person name="Lai C.-Y."/>
            <person name="Laidlaw J."/>
            <person name="Lara F."/>
            <person name="Le T.-K."/>
            <person name="Lee S.L."/>
            <person name="Legall F.H."/>
            <person name="Lemon S.J."/>
            <person name="Lewis L.R."/>
            <person name="Li B."/>
            <person name="Liu Y."/>
            <person name="Liu Y.-S."/>
            <person name="Lopez J."/>
            <person name="Lozado R.J."/>
            <person name="Lu J."/>
            <person name="Madu R.C."/>
            <person name="Maheshwari M."/>
            <person name="Maheshwari R."/>
            <person name="Malloy K."/>
            <person name="Martinez E."/>
            <person name="Mathew T."/>
            <person name="Mercado I.C."/>
            <person name="Mercado C."/>
            <person name="Meyer B."/>
            <person name="Montgomery K."/>
            <person name="Morgan M.B."/>
            <person name="Munidasa M."/>
            <person name="Nazareth L.V."/>
            <person name="Nelson J."/>
            <person name="Ng B.M."/>
            <person name="Nguyen N.B."/>
            <person name="Nguyen P.Q."/>
            <person name="Nguyen T."/>
            <person name="Obregon M."/>
            <person name="Okwuonu G.O."/>
            <person name="Onwere C.G."/>
            <person name="Orozco G."/>
            <person name="Parra A."/>
            <person name="Patel S."/>
            <person name="Patil S."/>
            <person name="Perez A."/>
            <person name="Perez Y."/>
            <person name="Pham C."/>
            <person name="Primus E.L."/>
            <person name="Pu L.-L."/>
            <person name="Puazo M."/>
            <person name="Qin X."/>
            <person name="Quiroz J.B."/>
            <person name="Reese J."/>
            <person name="Richards S."/>
            <person name="Rives C.M."/>
            <person name="Robberts R."/>
            <person name="Ruiz S.J."/>
            <person name="Ruiz M.J."/>
            <person name="Santibanez J."/>
            <person name="Schneider B.W."/>
            <person name="Sisson I."/>
            <person name="Smith M."/>
            <person name="Sodergren E."/>
            <person name="Song X.-Z."/>
            <person name="Song B.B."/>
            <person name="Summersgill H."/>
            <person name="Thelus R."/>
            <person name="Thornton R.D."/>
            <person name="Trejos Z.Y."/>
            <person name="Usmani K."/>
            <person name="Vattathil S."/>
            <person name="Villasana D."/>
            <person name="Walker D.L."/>
            <person name="Wang S."/>
            <person name="Wang K."/>
            <person name="White C.S."/>
            <person name="Williams A.C."/>
            <person name="Williamson J."/>
            <person name="Wilson K."/>
            <person name="Woghiren I.O."/>
            <person name="Woodworth J.R."/>
            <person name="Worley K.C."/>
            <person name="Wright R.A."/>
            <person name="Wu W."/>
            <person name="Young L."/>
            <person name="Zhang L."/>
            <person name="Zhang J."/>
            <person name="Zhu Y."/>
            <person name="Muzny D.M."/>
            <person name="Weinstock G."/>
            <person name="Gibbs R.A."/>
        </authorList>
    </citation>
    <scope>NUCLEOTIDE SEQUENCE [LARGE SCALE GENOMIC DNA]</scope>
    <source>
        <strain evidence="3">LSR1</strain>
    </source>
</reference>
<evidence type="ECO:0000313" key="2">
    <source>
        <dbReference type="EnsemblMetazoa" id="XP_029345876.1"/>
    </source>
</evidence>
<dbReference type="Gene3D" id="3.80.10.10">
    <property type="entry name" value="Ribonuclease Inhibitor"/>
    <property type="match status" value="1"/>
</dbReference>
<dbReference type="OrthoDB" id="5859291at2759"/>
<name>A0A8R2NQS8_ACYPI</name>
<accession>A0A8R2NQS8</accession>
<dbReference type="InterPro" id="IPR000477">
    <property type="entry name" value="RT_dom"/>
</dbReference>
<dbReference type="KEGG" id="api:103307731"/>
<dbReference type="AlphaFoldDB" id="A0A8R2NQS8"/>
<evidence type="ECO:0000313" key="3">
    <source>
        <dbReference type="Proteomes" id="UP000007819"/>
    </source>
</evidence>
<sequence>MNMGQHEGVNLQGHTIGLLAYADDLVLITESQNELKSLFRLLEKSSAKIYLLINEEKTKYMVDSVTSEWRIRKNEELELLYQKPNIVEAIRNKRLQLAGHAWRNQNPLIRTVLEKNPTGKSPIGRPKMKWEDVLKKDNLLREAHYLWMPDVQNGKERIEYALSYDVRCKPSQVKAYFTFILIVILHLKKSLDDDRIEEIGPNLACAEWLMKNGAKIRLKGCKEFVSHYDCLPNTSSIHRNQFVIEQVYAGREASISHIGFRYFKNCTHISNIEFDRCNSINNEALGQLNILKDYLTQLKINDCINVSDQGIMSLEQLQALKYLELKNIKCSTEPEIMIGHLKTKLPECNVQYYKD</sequence>